<dbReference type="PANTHER" id="PTHR34580:SF3">
    <property type="entry name" value="PROTEIN PAFB"/>
    <property type="match status" value="1"/>
</dbReference>
<evidence type="ECO:0000313" key="2">
    <source>
        <dbReference type="Proteomes" id="UP000190188"/>
    </source>
</evidence>
<protein>
    <submittedName>
        <fullName evidence="1">Transcriptional regulator</fullName>
    </submittedName>
</protein>
<dbReference type="AlphaFoldDB" id="A0A1T2X5Q0"/>
<comment type="caution">
    <text evidence="1">The sequence shown here is derived from an EMBL/GenBank/DDBJ whole genome shotgun (WGS) entry which is preliminary data.</text>
</comment>
<gene>
    <name evidence="1" type="ORF">BVG16_21775</name>
</gene>
<keyword evidence="2" id="KW-1185">Reference proteome</keyword>
<dbReference type="PANTHER" id="PTHR34580">
    <property type="match status" value="1"/>
</dbReference>
<name>A0A1T2X5Q0_9BACL</name>
<dbReference type="InterPro" id="IPR051534">
    <property type="entry name" value="CBASS_pafABC_assoc_protein"/>
</dbReference>
<dbReference type="STRING" id="1324314.BVG16_21775"/>
<dbReference type="OrthoDB" id="2663201at2"/>
<evidence type="ECO:0000313" key="1">
    <source>
        <dbReference type="EMBL" id="OPA75231.1"/>
    </source>
</evidence>
<dbReference type="EMBL" id="MSZX01000009">
    <property type="protein sequence ID" value="OPA75231.1"/>
    <property type="molecule type" value="Genomic_DNA"/>
</dbReference>
<accession>A0A1T2X5Q0</accession>
<dbReference type="Proteomes" id="UP000190188">
    <property type="component" value="Unassembled WGS sequence"/>
</dbReference>
<organism evidence="1 2">
    <name type="scientific">Paenibacillus selenitireducens</name>
    <dbReference type="NCBI Taxonomy" id="1324314"/>
    <lineage>
        <taxon>Bacteria</taxon>
        <taxon>Bacillati</taxon>
        <taxon>Bacillota</taxon>
        <taxon>Bacilli</taxon>
        <taxon>Bacillales</taxon>
        <taxon>Paenibacillaceae</taxon>
        <taxon>Paenibacillus</taxon>
    </lineage>
</organism>
<sequence length="305" mass="36707">MSHMHRIHWFDQQVRAGTYPNSSHMAEHFEISRRQAQRDLEYMEVSLHAPLLYVAKYRGYCYEDTTYVLPHLYMTEEEKKVLKYLAHRYRQYNYENRESANRIASLLDRFTDPDVREMNHRIPTFDMNPRIIQLIEKLSFAIQESRIMIIMYKDHEREQQLRICPLKLISQYYGDELIATSEHDQEYISFRVDGILYAHVTTERFTREAEQEVKPWNGQVMTRKPFIAKVGFISPLEGDSWHGYRILAQDELVYDIAFYDTDSFLMHLLIAKWNELIAPQWLKHKLQVKCQETLNRLHVVEEDHE</sequence>
<proteinExistence type="predicted"/>
<reference evidence="1 2" key="1">
    <citation type="submission" date="2017-01" db="EMBL/GenBank/DDBJ databases">
        <title>Genome analysis of Paenibacillus selenitrireducens ES3-24.</title>
        <authorList>
            <person name="Xu D."/>
            <person name="Yao R."/>
            <person name="Zheng S."/>
        </authorList>
    </citation>
    <scope>NUCLEOTIDE SEQUENCE [LARGE SCALE GENOMIC DNA]</scope>
    <source>
        <strain evidence="1 2">ES3-24</strain>
    </source>
</reference>